<name>A0A1X0S904_RHIZD</name>
<evidence type="ECO:0000313" key="1">
    <source>
        <dbReference type="EMBL" id="ORE20783.1"/>
    </source>
</evidence>
<proteinExistence type="predicted"/>
<dbReference type="Proteomes" id="UP000242381">
    <property type="component" value="Unassembled WGS sequence"/>
</dbReference>
<dbReference type="EMBL" id="KV921289">
    <property type="protein sequence ID" value="ORE20783.1"/>
    <property type="molecule type" value="Genomic_DNA"/>
</dbReference>
<reference evidence="1 2" key="1">
    <citation type="journal article" date="2016" name="Proc. Natl. Acad. Sci. U.S.A.">
        <title>Lipid metabolic changes in an early divergent fungus govern the establishment of a mutualistic symbiosis with endobacteria.</title>
        <authorList>
            <person name="Lastovetsky O.A."/>
            <person name="Gaspar M.L."/>
            <person name="Mondo S.J."/>
            <person name="LaButti K.M."/>
            <person name="Sandor L."/>
            <person name="Grigoriev I.V."/>
            <person name="Henry S.A."/>
            <person name="Pawlowska T.E."/>
        </authorList>
    </citation>
    <scope>NUCLEOTIDE SEQUENCE [LARGE SCALE GENOMIC DNA]</scope>
    <source>
        <strain evidence="1 2">ATCC 11559</strain>
    </source>
</reference>
<evidence type="ECO:0000313" key="2">
    <source>
        <dbReference type="Proteomes" id="UP000242381"/>
    </source>
</evidence>
<organism evidence="1 2">
    <name type="scientific">Rhizopus microsporus</name>
    <dbReference type="NCBI Taxonomy" id="58291"/>
    <lineage>
        <taxon>Eukaryota</taxon>
        <taxon>Fungi</taxon>
        <taxon>Fungi incertae sedis</taxon>
        <taxon>Mucoromycota</taxon>
        <taxon>Mucoromycotina</taxon>
        <taxon>Mucoromycetes</taxon>
        <taxon>Mucorales</taxon>
        <taxon>Mucorineae</taxon>
        <taxon>Rhizopodaceae</taxon>
        <taxon>Rhizopus</taxon>
    </lineage>
</organism>
<gene>
    <name evidence="1" type="ORF">BCV71DRAFT_232941</name>
</gene>
<sequence length="147" mass="16840">MYYVIHELLITCVGYPPVIYQLKHCQLCLAANYRDIASVMQMIRVLALMSNNRESTSDGDQATSHHGPRTTMKELTYFGEVVSYLRHTSPDGISRLLVLVKVIDVKTNKDVFDHTRPSSAIFQIKVANVDEILMNMNMNNRGYIFWP</sequence>
<protein>
    <submittedName>
        <fullName evidence="1">Uncharacterized protein</fullName>
    </submittedName>
</protein>
<dbReference type="AlphaFoldDB" id="A0A1X0S904"/>
<accession>A0A1X0S904</accession>